<name>A0A1C7FEN5_9VIBR</name>
<dbReference type="InterPro" id="IPR036737">
    <property type="entry name" value="OmpA-like_sf"/>
</dbReference>
<dbReference type="EMBL" id="CP016415">
    <property type="protein sequence ID" value="ANU38460.1"/>
    <property type="molecule type" value="Genomic_DNA"/>
</dbReference>
<evidence type="ECO:0000256" key="1">
    <source>
        <dbReference type="ARBA" id="ARBA00004442"/>
    </source>
</evidence>
<dbReference type="PANTHER" id="PTHR30329">
    <property type="entry name" value="STATOR ELEMENT OF FLAGELLAR MOTOR COMPLEX"/>
    <property type="match status" value="1"/>
</dbReference>
<evidence type="ECO:0000256" key="3">
    <source>
        <dbReference type="ARBA" id="ARBA00023237"/>
    </source>
</evidence>
<sequence>MLLALPGCGSLPDDILNDNMLTIAPQGEQDVMHPDWGKATVKPKSGVQGPYGEKNAYQPHSLESFLAKHNLNYEVLPGDYKMVKLVDTIKFNTGSSQVSRQSAYWLDVIARYVASQPGIDVVIDGHADNTGAAKFNDKLSVKRADAVKQSLVNNSVDQRSIFTRGYGEAEPACNNATAKGKACNRRAEVLFILSADY</sequence>
<keyword evidence="7" id="KW-1185">Reference proteome</keyword>
<dbReference type="AlphaFoldDB" id="A0A1C7FEN5"/>
<dbReference type="InterPro" id="IPR006665">
    <property type="entry name" value="OmpA-like"/>
</dbReference>
<dbReference type="PATRIC" id="fig|45658.7.peg.3382"/>
<dbReference type="PRINTS" id="PR01021">
    <property type="entry name" value="OMPADOMAIN"/>
</dbReference>
<dbReference type="PANTHER" id="PTHR30329:SF21">
    <property type="entry name" value="LIPOPROTEIN YIAD-RELATED"/>
    <property type="match status" value="1"/>
</dbReference>
<dbReference type="Gene3D" id="3.30.1330.60">
    <property type="entry name" value="OmpA-like domain"/>
    <property type="match status" value="1"/>
</dbReference>
<dbReference type="InterPro" id="IPR006664">
    <property type="entry name" value="OMP_bac"/>
</dbReference>
<proteinExistence type="predicted"/>
<dbReference type="Proteomes" id="UP000092528">
    <property type="component" value="Chromosome 2"/>
</dbReference>
<dbReference type="InterPro" id="IPR050330">
    <property type="entry name" value="Bact_OuterMem_StrucFunc"/>
</dbReference>
<dbReference type="CDD" id="cd07185">
    <property type="entry name" value="OmpA_C-like"/>
    <property type="match status" value="1"/>
</dbReference>
<gene>
    <name evidence="6" type="ORF">VSVS05_03422</name>
</gene>
<dbReference type="GO" id="GO:0009279">
    <property type="term" value="C:cell outer membrane"/>
    <property type="evidence" value="ECO:0007669"/>
    <property type="project" value="UniProtKB-SubCell"/>
</dbReference>
<dbReference type="RefSeq" id="WP_005599407.1">
    <property type="nucleotide sequence ID" value="NZ_CP016415.1"/>
</dbReference>
<evidence type="ECO:0000259" key="5">
    <source>
        <dbReference type="PROSITE" id="PS51123"/>
    </source>
</evidence>
<feature type="domain" description="OmpA-like" evidence="5">
    <location>
        <begin position="78"/>
        <end position="195"/>
    </location>
</feature>
<keyword evidence="2 4" id="KW-0472">Membrane</keyword>
<evidence type="ECO:0000313" key="7">
    <source>
        <dbReference type="Proteomes" id="UP000092528"/>
    </source>
</evidence>
<organism evidence="6 7">
    <name type="scientific">Vibrio scophthalmi</name>
    <dbReference type="NCBI Taxonomy" id="45658"/>
    <lineage>
        <taxon>Bacteria</taxon>
        <taxon>Pseudomonadati</taxon>
        <taxon>Pseudomonadota</taxon>
        <taxon>Gammaproteobacteria</taxon>
        <taxon>Vibrionales</taxon>
        <taxon>Vibrionaceae</taxon>
        <taxon>Vibrio</taxon>
    </lineage>
</organism>
<protein>
    <submittedName>
        <fullName evidence="6">Outer membrane lipoprotein Omp16 like protein</fullName>
    </submittedName>
</protein>
<reference evidence="6 7" key="1">
    <citation type="submission" date="2016-07" db="EMBL/GenBank/DDBJ databases">
        <title>Genome sequencing of Vibrio scophthalmi strain VS-05, an isolated from Paralichthys olivaceus.</title>
        <authorList>
            <person name="Han H.-J."/>
        </authorList>
    </citation>
    <scope>NUCLEOTIDE SEQUENCE [LARGE SCALE GENOMIC DNA]</scope>
    <source>
        <strain evidence="6 7">VS-05</strain>
    </source>
</reference>
<evidence type="ECO:0000313" key="6">
    <source>
        <dbReference type="EMBL" id="ANU38460.1"/>
    </source>
</evidence>
<dbReference type="Pfam" id="PF00691">
    <property type="entry name" value="OmpA"/>
    <property type="match status" value="1"/>
</dbReference>
<evidence type="ECO:0000256" key="4">
    <source>
        <dbReference type="PROSITE-ProRule" id="PRU00473"/>
    </source>
</evidence>
<accession>A0A1C7FEN5</accession>
<keyword evidence="3" id="KW-0998">Cell outer membrane</keyword>
<comment type="subcellular location">
    <subcellularLocation>
        <location evidence="1">Cell outer membrane</location>
    </subcellularLocation>
</comment>
<dbReference type="STRING" id="45658.VSVS12_03836"/>
<evidence type="ECO:0000256" key="2">
    <source>
        <dbReference type="ARBA" id="ARBA00023136"/>
    </source>
</evidence>
<dbReference type="PROSITE" id="PS51123">
    <property type="entry name" value="OMPA_2"/>
    <property type="match status" value="1"/>
</dbReference>
<dbReference type="SUPFAM" id="SSF103088">
    <property type="entry name" value="OmpA-like"/>
    <property type="match status" value="1"/>
</dbReference>
<keyword evidence="6" id="KW-0449">Lipoprotein</keyword>